<evidence type="ECO:0000256" key="5">
    <source>
        <dbReference type="ARBA" id="ARBA00023180"/>
    </source>
</evidence>
<evidence type="ECO:0000256" key="3">
    <source>
        <dbReference type="ARBA" id="ARBA00022989"/>
    </source>
</evidence>
<evidence type="ECO:0000313" key="9">
    <source>
        <dbReference type="EMBL" id="CAH1112799.1"/>
    </source>
</evidence>
<dbReference type="EMBL" id="OV651818">
    <property type="protein sequence ID" value="CAH1112799.1"/>
    <property type="molecule type" value="Genomic_DNA"/>
</dbReference>
<comment type="subcellular location">
    <subcellularLocation>
        <location evidence="1">Membrane</location>
        <topology evidence="1">Multi-pass membrane protein</topology>
    </subcellularLocation>
</comment>
<keyword evidence="5" id="KW-0325">Glycoprotein</keyword>
<feature type="transmembrane region" description="Helical" evidence="7">
    <location>
        <begin position="378"/>
        <end position="401"/>
    </location>
</feature>
<accession>A0A9P0D6J8</accession>
<feature type="transmembrane region" description="Helical" evidence="7">
    <location>
        <begin position="334"/>
        <end position="358"/>
    </location>
</feature>
<feature type="transmembrane region" description="Helical" evidence="7">
    <location>
        <begin position="293"/>
        <end position="314"/>
    </location>
</feature>
<evidence type="ECO:0000259" key="8">
    <source>
        <dbReference type="Pfam" id="PF01490"/>
    </source>
</evidence>
<evidence type="ECO:0000256" key="6">
    <source>
        <dbReference type="ARBA" id="ARBA00038166"/>
    </source>
</evidence>
<dbReference type="PANTHER" id="PTHR16189">
    <property type="entry name" value="TRANSMEMBRANE PROTEIN 104-RELATED"/>
    <property type="match status" value="1"/>
</dbReference>
<feature type="domain" description="Amino acid transporter transmembrane" evidence="8">
    <location>
        <begin position="10"/>
        <end position="61"/>
    </location>
</feature>
<name>A0A9P0D6J8_9CUCU</name>
<evidence type="ECO:0000256" key="1">
    <source>
        <dbReference type="ARBA" id="ARBA00004141"/>
    </source>
</evidence>
<dbReference type="OrthoDB" id="294541at2759"/>
<dbReference type="AlphaFoldDB" id="A0A9P0D6J8"/>
<feature type="domain" description="Amino acid transporter transmembrane" evidence="8">
    <location>
        <begin position="123"/>
        <end position="455"/>
    </location>
</feature>
<keyword evidence="10" id="KW-1185">Reference proteome</keyword>
<reference evidence="9" key="1">
    <citation type="submission" date="2022-01" db="EMBL/GenBank/DDBJ databases">
        <authorList>
            <person name="King R."/>
        </authorList>
    </citation>
    <scope>NUCLEOTIDE SEQUENCE</scope>
</reference>
<feature type="transmembrane region" description="Helical" evidence="7">
    <location>
        <begin position="38"/>
        <end position="59"/>
    </location>
</feature>
<proteinExistence type="inferred from homology"/>
<dbReference type="Proteomes" id="UP001153636">
    <property type="component" value="Chromosome 6"/>
</dbReference>
<evidence type="ECO:0000256" key="7">
    <source>
        <dbReference type="SAM" id="Phobius"/>
    </source>
</evidence>
<sequence length="475" mass="53634">MPQADRYPSWVGLVYIFNLIVGTGALTLPAAFAGAGWLFSTFMMMFLAFISFVTVTFVIESMACANATLTRNRIQSDELYENRIEALSDSEPEPDHSNEETAILRVPRRYSLYKLDTKVELSEIAALYLNKFGHTLFFSSLCIYLYGDLAIYTAASGKTLVNLICNNGNETEDYSTTCFQNSSFTKIDMYRMFVTTFALLVGPFAYFNVQKTKYLQLFTICIRWLAFFIMVTLASIRLAKLGPQGHPDLIDLKEVPALAGSTVYSFMCHHSLPSLMSPISDKDKIVKKVSYDFFAIFSFYLLLALTGSFAFATLKDLYSLNFIYSNDSNFITKIIGFFLVSFPLFPMSTSFPIIAITLQSNLKNLMLDSTTHRSNVGINRLVFPTLAVAPPVIVALCTHNIKYLVEITGTYAGVIVQYVVPTILVNYARKQCLKDFGSCSHQFSSPFRHRFWYIFVISWSIICVIFVTVDFAINR</sequence>
<gene>
    <name evidence="9" type="ORF">PSYICH_LOCUS12159</name>
</gene>
<dbReference type="Pfam" id="PF01490">
    <property type="entry name" value="Aa_trans"/>
    <property type="match status" value="2"/>
</dbReference>
<dbReference type="PANTHER" id="PTHR16189:SF0">
    <property type="entry name" value="TRANSMEMBRANE PROTEIN 104"/>
    <property type="match status" value="1"/>
</dbReference>
<feature type="transmembrane region" description="Helical" evidence="7">
    <location>
        <begin position="407"/>
        <end position="428"/>
    </location>
</feature>
<protein>
    <recommendedName>
        <fullName evidence="8">Amino acid transporter transmembrane domain-containing protein</fullName>
    </recommendedName>
</protein>
<evidence type="ECO:0000256" key="2">
    <source>
        <dbReference type="ARBA" id="ARBA00022692"/>
    </source>
</evidence>
<keyword evidence="2 7" id="KW-0812">Transmembrane</keyword>
<feature type="transmembrane region" description="Helical" evidence="7">
    <location>
        <begin position="12"/>
        <end position="32"/>
    </location>
</feature>
<feature type="transmembrane region" description="Helical" evidence="7">
    <location>
        <begin position="451"/>
        <end position="473"/>
    </location>
</feature>
<comment type="similarity">
    <text evidence="6">Belongs to the TMEM104 family.</text>
</comment>
<keyword evidence="3 7" id="KW-1133">Transmembrane helix</keyword>
<evidence type="ECO:0000313" key="10">
    <source>
        <dbReference type="Proteomes" id="UP001153636"/>
    </source>
</evidence>
<dbReference type="GO" id="GO:0016020">
    <property type="term" value="C:membrane"/>
    <property type="evidence" value="ECO:0007669"/>
    <property type="project" value="UniProtKB-SubCell"/>
</dbReference>
<keyword evidence="4 7" id="KW-0472">Membrane</keyword>
<feature type="transmembrane region" description="Helical" evidence="7">
    <location>
        <begin position="215"/>
        <end position="236"/>
    </location>
</feature>
<feature type="transmembrane region" description="Helical" evidence="7">
    <location>
        <begin position="189"/>
        <end position="209"/>
    </location>
</feature>
<organism evidence="9 10">
    <name type="scientific">Psylliodes chrysocephalus</name>
    <dbReference type="NCBI Taxonomy" id="3402493"/>
    <lineage>
        <taxon>Eukaryota</taxon>
        <taxon>Metazoa</taxon>
        <taxon>Ecdysozoa</taxon>
        <taxon>Arthropoda</taxon>
        <taxon>Hexapoda</taxon>
        <taxon>Insecta</taxon>
        <taxon>Pterygota</taxon>
        <taxon>Neoptera</taxon>
        <taxon>Endopterygota</taxon>
        <taxon>Coleoptera</taxon>
        <taxon>Polyphaga</taxon>
        <taxon>Cucujiformia</taxon>
        <taxon>Chrysomeloidea</taxon>
        <taxon>Chrysomelidae</taxon>
        <taxon>Galerucinae</taxon>
        <taxon>Alticini</taxon>
        <taxon>Psylliodes</taxon>
    </lineage>
</organism>
<evidence type="ECO:0000256" key="4">
    <source>
        <dbReference type="ARBA" id="ARBA00023136"/>
    </source>
</evidence>
<dbReference type="InterPro" id="IPR013057">
    <property type="entry name" value="AA_transpt_TM"/>
</dbReference>